<feature type="modified residue" description="4-aspartylphosphate" evidence="2">
    <location>
        <position position="59"/>
    </location>
</feature>
<dbReference type="SUPFAM" id="SSF52172">
    <property type="entry name" value="CheY-like"/>
    <property type="match status" value="1"/>
</dbReference>
<name>A0A7Z0VJB6_9GAMM</name>
<dbReference type="GO" id="GO:0000160">
    <property type="term" value="P:phosphorelay signal transduction system"/>
    <property type="evidence" value="ECO:0007669"/>
    <property type="project" value="InterPro"/>
</dbReference>
<comment type="caution">
    <text evidence="5">The sequence shown here is derived from an EMBL/GenBank/DDBJ whole genome shotgun (WGS) entry which is preliminary data.</text>
</comment>
<dbReference type="PANTHER" id="PTHR43214">
    <property type="entry name" value="TWO-COMPONENT RESPONSE REGULATOR"/>
    <property type="match status" value="1"/>
</dbReference>
<evidence type="ECO:0000313" key="5">
    <source>
        <dbReference type="EMBL" id="ODJ86692.1"/>
    </source>
</evidence>
<keyword evidence="1" id="KW-0238">DNA-binding</keyword>
<dbReference type="AlphaFoldDB" id="A0A7Z0VJB6"/>
<dbReference type="InterPro" id="IPR011006">
    <property type="entry name" value="CheY-like_superfamily"/>
</dbReference>
<keyword evidence="6" id="KW-1185">Reference proteome</keyword>
<organism evidence="5 6">
    <name type="scientific">Candidatus Thiodiazotropha endolucinida</name>
    <dbReference type="NCBI Taxonomy" id="1655433"/>
    <lineage>
        <taxon>Bacteria</taxon>
        <taxon>Pseudomonadati</taxon>
        <taxon>Pseudomonadota</taxon>
        <taxon>Gammaproteobacteria</taxon>
        <taxon>Chromatiales</taxon>
        <taxon>Sedimenticolaceae</taxon>
        <taxon>Candidatus Thiodiazotropha</taxon>
    </lineage>
</organism>
<dbReference type="SUPFAM" id="SSF46894">
    <property type="entry name" value="C-terminal effector domain of the bipartite response regulators"/>
    <property type="match status" value="1"/>
</dbReference>
<dbReference type="CDD" id="cd06170">
    <property type="entry name" value="LuxR_C_like"/>
    <property type="match status" value="1"/>
</dbReference>
<sequence>MNATVAQRIVVIDDHPLLRKGLQQLADLSPDIEIIGEADSGPEGIAMVNKLKPDLVLLDLNMPEMNGLEVLTQLKSSASTSRVVMLTVSNAEEDVVAALRSGADGYLLKDMKPTQLMQKLHEVAEGRVALSPNVAECLARAMQAEGARDTAPSTLDLTDRECEILIHISEGESNKVIARTLSIAESTVKVHVKHLLKKLGLKTRVEAAVWAVTHKDQF</sequence>
<evidence type="ECO:0000256" key="1">
    <source>
        <dbReference type="ARBA" id="ARBA00023125"/>
    </source>
</evidence>
<keyword evidence="2" id="KW-0597">Phosphoprotein</keyword>
<evidence type="ECO:0000259" key="4">
    <source>
        <dbReference type="PROSITE" id="PS50110"/>
    </source>
</evidence>
<dbReference type="InterPro" id="IPR000792">
    <property type="entry name" value="Tscrpt_reg_LuxR_C"/>
</dbReference>
<dbReference type="SMART" id="SM00421">
    <property type="entry name" value="HTH_LUXR"/>
    <property type="match status" value="1"/>
</dbReference>
<dbReference type="SMART" id="SM00448">
    <property type="entry name" value="REC"/>
    <property type="match status" value="1"/>
</dbReference>
<dbReference type="PROSITE" id="PS50110">
    <property type="entry name" value="RESPONSE_REGULATORY"/>
    <property type="match status" value="1"/>
</dbReference>
<dbReference type="PROSITE" id="PS00622">
    <property type="entry name" value="HTH_LUXR_1"/>
    <property type="match status" value="1"/>
</dbReference>
<dbReference type="NCBIfam" id="NF007935">
    <property type="entry name" value="PRK10651.1"/>
    <property type="match status" value="1"/>
</dbReference>
<dbReference type="GO" id="GO:0006355">
    <property type="term" value="P:regulation of DNA-templated transcription"/>
    <property type="evidence" value="ECO:0007669"/>
    <property type="project" value="InterPro"/>
</dbReference>
<dbReference type="PANTHER" id="PTHR43214:SF38">
    <property type="entry name" value="NITRATE_NITRITE RESPONSE REGULATOR PROTEIN NARL"/>
    <property type="match status" value="1"/>
</dbReference>
<dbReference type="Proteomes" id="UP000094769">
    <property type="component" value="Unassembled WGS sequence"/>
</dbReference>
<evidence type="ECO:0000259" key="3">
    <source>
        <dbReference type="PROSITE" id="PS50043"/>
    </source>
</evidence>
<accession>A0A7Z0VJB6</accession>
<dbReference type="EMBL" id="MARB01000018">
    <property type="protein sequence ID" value="ODJ86692.1"/>
    <property type="molecule type" value="Genomic_DNA"/>
</dbReference>
<dbReference type="Gene3D" id="3.40.50.2300">
    <property type="match status" value="1"/>
</dbReference>
<dbReference type="InterPro" id="IPR016032">
    <property type="entry name" value="Sig_transdc_resp-reg_C-effctor"/>
</dbReference>
<evidence type="ECO:0000256" key="2">
    <source>
        <dbReference type="PROSITE-ProRule" id="PRU00169"/>
    </source>
</evidence>
<dbReference type="PRINTS" id="PR00038">
    <property type="entry name" value="HTHLUXR"/>
</dbReference>
<feature type="domain" description="Response regulatory" evidence="4">
    <location>
        <begin position="8"/>
        <end position="124"/>
    </location>
</feature>
<dbReference type="RefSeq" id="WP_069126663.1">
    <property type="nucleotide sequence ID" value="NZ_MARB01000018.1"/>
</dbReference>
<dbReference type="InterPro" id="IPR001789">
    <property type="entry name" value="Sig_transdc_resp-reg_receiver"/>
</dbReference>
<dbReference type="GO" id="GO:0003677">
    <property type="term" value="F:DNA binding"/>
    <property type="evidence" value="ECO:0007669"/>
    <property type="project" value="UniProtKB-KW"/>
</dbReference>
<dbReference type="Pfam" id="PF00072">
    <property type="entry name" value="Response_reg"/>
    <property type="match status" value="1"/>
</dbReference>
<gene>
    <name evidence="5" type="primary">narL_2</name>
    <name evidence="5" type="ORF">CODIS_30110</name>
</gene>
<proteinExistence type="predicted"/>
<evidence type="ECO:0000313" key="6">
    <source>
        <dbReference type="Proteomes" id="UP000094769"/>
    </source>
</evidence>
<reference evidence="5 6" key="1">
    <citation type="submission" date="2016-06" db="EMBL/GenBank/DDBJ databases">
        <title>Genome sequence of endosymbiont of Candidatus Endolucinida thiodiazotropha.</title>
        <authorList>
            <person name="Poehlein A."/>
            <person name="Koenig S."/>
            <person name="Heiden S.E."/>
            <person name="Thuermer A."/>
            <person name="Voget S."/>
            <person name="Daniel R."/>
            <person name="Markert S."/>
            <person name="Gros O."/>
            <person name="Schweder T."/>
        </authorList>
    </citation>
    <scope>NUCLEOTIDE SEQUENCE [LARGE SCALE GENOMIC DNA]</scope>
    <source>
        <strain evidence="5 6">COS</strain>
    </source>
</reference>
<dbReference type="InterPro" id="IPR039420">
    <property type="entry name" value="WalR-like"/>
</dbReference>
<dbReference type="PROSITE" id="PS50043">
    <property type="entry name" value="HTH_LUXR_2"/>
    <property type="match status" value="1"/>
</dbReference>
<dbReference type="OrthoDB" id="9796655at2"/>
<protein>
    <submittedName>
        <fullName evidence="5">Nitrate/nitrite response regulator protein NarL</fullName>
    </submittedName>
</protein>
<feature type="domain" description="HTH luxR-type" evidence="3">
    <location>
        <begin position="150"/>
        <end position="215"/>
    </location>
</feature>
<dbReference type="Pfam" id="PF00196">
    <property type="entry name" value="GerE"/>
    <property type="match status" value="1"/>
</dbReference>